<comment type="caution">
    <text evidence="1">The sequence shown here is derived from an EMBL/GenBank/DDBJ whole genome shotgun (WGS) entry which is preliminary data.</text>
</comment>
<evidence type="ECO:0000313" key="1">
    <source>
        <dbReference type="EMBL" id="KKN96167.1"/>
    </source>
</evidence>
<organism evidence="1">
    <name type="scientific">marine sediment metagenome</name>
    <dbReference type="NCBI Taxonomy" id="412755"/>
    <lineage>
        <taxon>unclassified sequences</taxon>
        <taxon>metagenomes</taxon>
        <taxon>ecological metagenomes</taxon>
    </lineage>
</organism>
<dbReference type="EMBL" id="LAZR01000066">
    <property type="protein sequence ID" value="KKN96167.1"/>
    <property type="molecule type" value="Genomic_DNA"/>
</dbReference>
<dbReference type="AlphaFoldDB" id="A0A0F9V8V4"/>
<accession>A0A0F9V8V4</accession>
<proteinExistence type="predicted"/>
<sequence>MTFEQIIQRYTDLLQDKQGVALEIDDSTVALFHQGKLMAAPLSVTSGIQLGKAYVFDPEFWDEDCGCWEGHQSASETMQWVNTPNFIPVLTRS</sequence>
<gene>
    <name evidence="1" type="ORF">LCGC14_0170970</name>
</gene>
<protein>
    <submittedName>
        <fullName evidence="1">Uncharacterized protein</fullName>
    </submittedName>
</protein>
<name>A0A0F9V8V4_9ZZZZ</name>
<reference evidence="1" key="1">
    <citation type="journal article" date="2015" name="Nature">
        <title>Complex archaea that bridge the gap between prokaryotes and eukaryotes.</title>
        <authorList>
            <person name="Spang A."/>
            <person name="Saw J.H."/>
            <person name="Jorgensen S.L."/>
            <person name="Zaremba-Niedzwiedzka K."/>
            <person name="Martijn J."/>
            <person name="Lind A.E."/>
            <person name="van Eijk R."/>
            <person name="Schleper C."/>
            <person name="Guy L."/>
            <person name="Ettema T.J."/>
        </authorList>
    </citation>
    <scope>NUCLEOTIDE SEQUENCE</scope>
</reference>